<dbReference type="EMBL" id="CAJOBC010003001">
    <property type="protein sequence ID" value="CAF3762162.1"/>
    <property type="molecule type" value="Genomic_DNA"/>
</dbReference>
<dbReference type="PANTHER" id="PTHR23055">
    <property type="entry name" value="CALCIUM BINDING PROTEINS"/>
    <property type="match status" value="1"/>
</dbReference>
<proteinExistence type="predicted"/>
<protein>
    <recommendedName>
        <fullName evidence="4">EF-hand domain-containing protein</fullName>
    </recommendedName>
</protein>
<dbReference type="Pfam" id="PF00036">
    <property type="entry name" value="EF-hand_1"/>
    <property type="match status" value="1"/>
</dbReference>
<feature type="domain" description="EF-hand" evidence="4">
    <location>
        <begin position="94"/>
        <end position="129"/>
    </location>
</feature>
<keyword evidence="2" id="KW-0677">Repeat</keyword>
<organism evidence="5 7">
    <name type="scientific">Didymodactylos carnosus</name>
    <dbReference type="NCBI Taxonomy" id="1234261"/>
    <lineage>
        <taxon>Eukaryota</taxon>
        <taxon>Metazoa</taxon>
        <taxon>Spiralia</taxon>
        <taxon>Gnathifera</taxon>
        <taxon>Rotifera</taxon>
        <taxon>Eurotatoria</taxon>
        <taxon>Bdelloidea</taxon>
        <taxon>Philodinida</taxon>
        <taxon>Philodinidae</taxon>
        <taxon>Didymodactylos</taxon>
    </lineage>
</organism>
<dbReference type="InterPro" id="IPR002048">
    <property type="entry name" value="EF_hand_dom"/>
</dbReference>
<dbReference type="OrthoDB" id="191686at2759"/>
<dbReference type="Proteomes" id="UP000663829">
    <property type="component" value="Unassembled WGS sequence"/>
</dbReference>
<gene>
    <name evidence="5" type="ORF">GPM918_LOCUS13206</name>
    <name evidence="6" type="ORF">SRO942_LOCUS13209</name>
</gene>
<reference evidence="5" key="1">
    <citation type="submission" date="2021-02" db="EMBL/GenBank/DDBJ databases">
        <authorList>
            <person name="Nowell W R."/>
        </authorList>
    </citation>
    <scope>NUCLEOTIDE SEQUENCE</scope>
</reference>
<evidence type="ECO:0000259" key="4">
    <source>
        <dbReference type="PROSITE" id="PS50222"/>
    </source>
</evidence>
<evidence type="ECO:0000256" key="1">
    <source>
        <dbReference type="ARBA" id="ARBA00022723"/>
    </source>
</evidence>
<dbReference type="SUPFAM" id="SSF47473">
    <property type="entry name" value="EF-hand"/>
    <property type="match status" value="1"/>
</dbReference>
<dbReference type="PROSITE" id="PS50222">
    <property type="entry name" value="EF_HAND_2"/>
    <property type="match status" value="3"/>
</dbReference>
<comment type="caution">
    <text evidence="5">The sequence shown here is derived from an EMBL/GenBank/DDBJ whole genome shotgun (WGS) entry which is preliminary data.</text>
</comment>
<dbReference type="EMBL" id="CAJNOQ010003000">
    <property type="protein sequence ID" value="CAF0990064.1"/>
    <property type="molecule type" value="Genomic_DNA"/>
</dbReference>
<evidence type="ECO:0000313" key="5">
    <source>
        <dbReference type="EMBL" id="CAF0990064.1"/>
    </source>
</evidence>
<dbReference type="PROSITE" id="PS00018">
    <property type="entry name" value="EF_HAND_1"/>
    <property type="match status" value="2"/>
</dbReference>
<dbReference type="FunFam" id="1.10.238.10:FF:000083">
    <property type="entry name" value="guanylyl cyclase-activating protein 1"/>
    <property type="match status" value="1"/>
</dbReference>
<sequence length="184" mass="21143">MGSRYLLGTAPKPIKGKPLSNTRLDKLAQISGLKKAEVKEWHEGFIVCLFYQFFPTAKAEKFSEYVFKTFDTDGSGEVDFDEFLIAISLTAKQDPKQKLDWVFSLYDLDNNGYIEKKEMNKIMEAIYDLNGEDKHGPNPPIKKVERIFSKLDKNQDYKLSKDEFINGCLMDEHLNRLLSPSMAT</sequence>
<evidence type="ECO:0000256" key="3">
    <source>
        <dbReference type="ARBA" id="ARBA00022837"/>
    </source>
</evidence>
<dbReference type="PANTHER" id="PTHR23055:SF69">
    <property type="entry name" value="NEURONAL CALCIUM SENSOR 2"/>
    <property type="match status" value="1"/>
</dbReference>
<feature type="domain" description="EF-hand" evidence="4">
    <location>
        <begin position="58"/>
        <end position="93"/>
    </location>
</feature>
<name>A0A814G0C1_9BILA</name>
<dbReference type="Pfam" id="PF13499">
    <property type="entry name" value="EF-hand_7"/>
    <property type="match status" value="1"/>
</dbReference>
<feature type="domain" description="EF-hand" evidence="4">
    <location>
        <begin position="139"/>
        <end position="174"/>
    </location>
</feature>
<dbReference type="Gene3D" id="1.10.238.10">
    <property type="entry name" value="EF-hand"/>
    <property type="match status" value="1"/>
</dbReference>
<evidence type="ECO:0000256" key="2">
    <source>
        <dbReference type="ARBA" id="ARBA00022737"/>
    </source>
</evidence>
<accession>A0A814G0C1</accession>
<dbReference type="InterPro" id="IPR028846">
    <property type="entry name" value="Recoverin"/>
</dbReference>
<dbReference type="Proteomes" id="UP000681722">
    <property type="component" value="Unassembled WGS sequence"/>
</dbReference>
<evidence type="ECO:0000313" key="7">
    <source>
        <dbReference type="Proteomes" id="UP000663829"/>
    </source>
</evidence>
<dbReference type="InterPro" id="IPR011992">
    <property type="entry name" value="EF-hand-dom_pair"/>
</dbReference>
<dbReference type="GO" id="GO:0005509">
    <property type="term" value="F:calcium ion binding"/>
    <property type="evidence" value="ECO:0007669"/>
    <property type="project" value="InterPro"/>
</dbReference>
<dbReference type="AlphaFoldDB" id="A0A814G0C1"/>
<keyword evidence="3" id="KW-0106">Calcium</keyword>
<dbReference type="InterPro" id="IPR018247">
    <property type="entry name" value="EF_Hand_1_Ca_BS"/>
</dbReference>
<evidence type="ECO:0000313" key="6">
    <source>
        <dbReference type="EMBL" id="CAF3762162.1"/>
    </source>
</evidence>
<dbReference type="CDD" id="cd00051">
    <property type="entry name" value="EFh"/>
    <property type="match status" value="2"/>
</dbReference>
<keyword evidence="1" id="KW-0479">Metal-binding</keyword>
<keyword evidence="7" id="KW-1185">Reference proteome</keyword>
<dbReference type="SMART" id="SM00054">
    <property type="entry name" value="EFh"/>
    <property type="match status" value="3"/>
</dbReference>